<evidence type="ECO:0000256" key="3">
    <source>
        <dbReference type="SAM" id="MobiDB-lite"/>
    </source>
</evidence>
<dbReference type="InParanoid" id="A0A7M7T012"/>
<name>A0A7M7T012_STRPU</name>
<dbReference type="FunCoup" id="A0A7M7T012">
    <property type="interactions" value="1471"/>
</dbReference>
<comment type="subcellular location">
    <subcellularLocation>
        <location evidence="1">Cytoplasm</location>
        <location evidence="1">P-body</location>
    </subcellularLocation>
</comment>
<accession>A0A7M7T012</accession>
<dbReference type="PANTHER" id="PTHR21551:SF0">
    <property type="entry name" value="PROTEIN ASSOCIATED WITH TOPO II RELATED-1, ISOFORM A"/>
    <property type="match status" value="1"/>
</dbReference>
<dbReference type="PANTHER" id="PTHR21551">
    <property type="entry name" value="TOPOISOMERASE II-ASSOCIATED PROTEIN PAT1"/>
    <property type="match status" value="1"/>
</dbReference>
<dbReference type="CTD" id="219988"/>
<dbReference type="EnsemblMetazoa" id="XM_030988044">
    <property type="protein sequence ID" value="XP_030843904"/>
    <property type="gene ID" value="LOC593235"/>
</dbReference>
<dbReference type="Proteomes" id="UP000007110">
    <property type="component" value="Unassembled WGS sequence"/>
</dbReference>
<keyword evidence="2" id="KW-0963">Cytoplasm</keyword>
<dbReference type="GeneID" id="593235"/>
<sequence>MTDNLFGYGGDLPPLDEGPDEEDDGEFYDTVNDDTFGTGAEGGDWVDTHERMAGEFQFGTSSTPRAQGQVRQQDNMVPFFEEEDLEKSITKLVLDEEESYYDPASRKASKSKPISIKGGGESSISQLFGPKSPPSLFDTSDFMSPTRNIWGSPEVHQTVEMPQKPAVSATEERLKAMLHIGQSSLGKPAEDGWEDPAIVRAVSDSQPVKKKVMSLAELEQELITGRKPMPSKALPARSVSPEIGSPPVVIPLPIGTPPRGSMMHHARLPHHAAEQQKHQQLPQHIQATPQSTPPPIQQKTPVVGQSPLVPIHPQQLQQLTRQIHQSIGGRVSPTQISQLIVRLHAIGGRISPNSIRTAVFTSIPPPPRPQGANAAGSPAFPGNQRMPFNAGSPRMPYSSSPRGMLMGSGMGSSPGANTPPMHMGAGRGGRFPRAMYGLTPMNPRIPPVHSRPDQAGMNRRYPYSPQQRSPYPNMGKYDRDGPRAQRQIRFPRGGGGDNQYHRRGNRGDYDEYSCLMSQKEKEWVIKIQMLQLTSNNPAVDDFYYQNYMARKAAKEKDREESGKNNQQGNKKKLVLRPLENRAYQPAQFEGALGKLTSASVNNPRQIIDIHIENAPEEEEGGKAKDHGRRRRTLLAIERLFSLVMEGEDVDMLVRGLPESDRGPLLEKRKGLVMKLCATLKGEKGDGLRERTASTLFHQILGIRKGRKLVSRIIPLLGKEEAFPLVETFLANLTYIFKQEAKDLKKDAIESQKGRLDETFPQLYLPLCQVIQESELIDLISLVGDLESQIPTTPSATQPKGSSIISGAMQNKLGVSIIMCMLNRAEEVYTAEETPAFHTKWMECVHLFAQAICVVSDTAIARPLGKFPLVLDHFSRFVSKQPLNALEKRLRNLIDNEE</sequence>
<evidence type="ECO:0000256" key="2">
    <source>
        <dbReference type="ARBA" id="ARBA00022490"/>
    </source>
</evidence>
<dbReference type="OMA" id="QAPMFRA"/>
<feature type="region of interest" description="Disordered" evidence="3">
    <location>
        <begin position="104"/>
        <end position="129"/>
    </location>
</feature>
<reference evidence="5" key="1">
    <citation type="submission" date="2015-02" db="EMBL/GenBank/DDBJ databases">
        <title>Genome sequencing for Strongylocentrotus purpuratus.</title>
        <authorList>
            <person name="Murali S."/>
            <person name="Liu Y."/>
            <person name="Vee V."/>
            <person name="English A."/>
            <person name="Wang M."/>
            <person name="Skinner E."/>
            <person name="Han Y."/>
            <person name="Muzny D.M."/>
            <person name="Worley K.C."/>
            <person name="Gibbs R.A."/>
        </authorList>
    </citation>
    <scope>NUCLEOTIDE SEQUENCE</scope>
</reference>
<dbReference type="InterPro" id="IPR039900">
    <property type="entry name" value="Pat1-like"/>
</dbReference>
<feature type="compositionally biased region" description="Low complexity" evidence="3">
    <location>
        <begin position="459"/>
        <end position="472"/>
    </location>
</feature>
<evidence type="ECO:0008006" key="6">
    <source>
        <dbReference type="Google" id="ProtNLM"/>
    </source>
</evidence>
<dbReference type="GO" id="GO:0000290">
    <property type="term" value="P:deadenylation-dependent decapping of nuclear-transcribed mRNA"/>
    <property type="evidence" value="ECO:0000318"/>
    <property type="project" value="GO_Central"/>
</dbReference>
<feature type="region of interest" description="Disordered" evidence="3">
    <location>
        <begin position="446"/>
        <end position="508"/>
    </location>
</feature>
<feature type="region of interest" description="Disordered" evidence="3">
    <location>
        <begin position="554"/>
        <end position="573"/>
    </location>
</feature>
<dbReference type="OrthoDB" id="74835at2759"/>
<feature type="region of interest" description="Disordered" evidence="3">
    <location>
        <begin position="1"/>
        <end position="45"/>
    </location>
</feature>
<dbReference type="AlphaFoldDB" id="A0A7M7T012"/>
<evidence type="ECO:0000313" key="5">
    <source>
        <dbReference type="Proteomes" id="UP000007110"/>
    </source>
</evidence>
<proteinExistence type="predicted"/>
<evidence type="ECO:0000256" key="1">
    <source>
        <dbReference type="ARBA" id="ARBA00004201"/>
    </source>
</evidence>
<feature type="region of interest" description="Disordered" evidence="3">
    <location>
        <begin position="262"/>
        <end position="300"/>
    </location>
</feature>
<organism evidence="4 5">
    <name type="scientific">Strongylocentrotus purpuratus</name>
    <name type="common">Purple sea urchin</name>
    <dbReference type="NCBI Taxonomy" id="7668"/>
    <lineage>
        <taxon>Eukaryota</taxon>
        <taxon>Metazoa</taxon>
        <taxon>Echinodermata</taxon>
        <taxon>Eleutherozoa</taxon>
        <taxon>Echinozoa</taxon>
        <taxon>Echinoidea</taxon>
        <taxon>Euechinoidea</taxon>
        <taxon>Echinacea</taxon>
        <taxon>Camarodonta</taxon>
        <taxon>Echinidea</taxon>
        <taxon>Strongylocentrotidae</taxon>
        <taxon>Strongylocentrotus</taxon>
    </lineage>
</organism>
<reference evidence="4" key="2">
    <citation type="submission" date="2021-01" db="UniProtKB">
        <authorList>
            <consortium name="EnsemblMetazoa"/>
        </authorList>
    </citation>
    <scope>IDENTIFICATION</scope>
</reference>
<dbReference type="RefSeq" id="XP_030843904.1">
    <property type="nucleotide sequence ID" value="XM_030988044.1"/>
</dbReference>
<feature type="compositionally biased region" description="Acidic residues" evidence="3">
    <location>
        <begin position="17"/>
        <end position="27"/>
    </location>
</feature>
<dbReference type="GO" id="GO:0033962">
    <property type="term" value="P:P-body assembly"/>
    <property type="evidence" value="ECO:0000318"/>
    <property type="project" value="GO_Central"/>
</dbReference>
<keyword evidence="5" id="KW-1185">Reference proteome</keyword>
<dbReference type="GO" id="GO:0003723">
    <property type="term" value="F:RNA binding"/>
    <property type="evidence" value="ECO:0000318"/>
    <property type="project" value="GO_Central"/>
</dbReference>
<protein>
    <recommendedName>
        <fullName evidence="6">Protein PAT1 homolog 1</fullName>
    </recommendedName>
</protein>
<evidence type="ECO:0000313" key="4">
    <source>
        <dbReference type="EnsemblMetazoa" id="XP_030843904"/>
    </source>
</evidence>
<dbReference type="GO" id="GO:0000932">
    <property type="term" value="C:P-body"/>
    <property type="evidence" value="ECO:0000318"/>
    <property type="project" value="GO_Central"/>
</dbReference>
<dbReference type="KEGG" id="spu:593235"/>